<comment type="caution">
    <text evidence="2">The sequence shown here is derived from an EMBL/GenBank/DDBJ whole genome shotgun (WGS) entry which is preliminary data.</text>
</comment>
<reference evidence="2" key="1">
    <citation type="submission" date="2023-11" db="EMBL/GenBank/DDBJ databases">
        <title>Genome assemblies of two species of porcelain crab, Petrolisthes cinctipes and Petrolisthes manimaculis (Anomura: Porcellanidae).</title>
        <authorList>
            <person name="Angst P."/>
        </authorList>
    </citation>
    <scope>NUCLEOTIDE SEQUENCE</scope>
    <source>
        <strain evidence="2">PB745_02</strain>
        <tissue evidence="2">Gill</tissue>
    </source>
</reference>
<protein>
    <submittedName>
        <fullName evidence="2">Uncharacterized protein</fullName>
    </submittedName>
</protein>
<dbReference type="EMBL" id="JAWZYT010002769">
    <property type="protein sequence ID" value="KAK4302202.1"/>
    <property type="molecule type" value="Genomic_DNA"/>
</dbReference>
<organism evidence="2 3">
    <name type="scientific">Petrolisthes manimaculis</name>
    <dbReference type="NCBI Taxonomy" id="1843537"/>
    <lineage>
        <taxon>Eukaryota</taxon>
        <taxon>Metazoa</taxon>
        <taxon>Ecdysozoa</taxon>
        <taxon>Arthropoda</taxon>
        <taxon>Crustacea</taxon>
        <taxon>Multicrustacea</taxon>
        <taxon>Malacostraca</taxon>
        <taxon>Eumalacostraca</taxon>
        <taxon>Eucarida</taxon>
        <taxon>Decapoda</taxon>
        <taxon>Pleocyemata</taxon>
        <taxon>Anomura</taxon>
        <taxon>Galatheoidea</taxon>
        <taxon>Porcellanidae</taxon>
        <taxon>Petrolisthes</taxon>
    </lineage>
</organism>
<accession>A0AAE1P7G4</accession>
<dbReference type="Proteomes" id="UP001292094">
    <property type="component" value="Unassembled WGS sequence"/>
</dbReference>
<sequence>MKGSSGGRMEGVAVDGGSGGVSGGMMWMDDEGIEEGNGWRQDKGLRVMGRWKGMCRVLMKGTGGNKMRGIYHSPPQYIPSLPGPPQFKMSLILTFKPRADKTPPFSTNTTPADCLPRGLFGVSLC</sequence>
<keyword evidence="3" id="KW-1185">Reference proteome</keyword>
<dbReference type="AlphaFoldDB" id="A0AAE1P7G4"/>
<proteinExistence type="predicted"/>
<evidence type="ECO:0000256" key="1">
    <source>
        <dbReference type="SAM" id="MobiDB-lite"/>
    </source>
</evidence>
<name>A0AAE1P7G4_9EUCA</name>
<gene>
    <name evidence="2" type="ORF">Pmani_025699</name>
</gene>
<feature type="region of interest" description="Disordered" evidence="1">
    <location>
        <begin position="20"/>
        <end position="40"/>
    </location>
</feature>
<evidence type="ECO:0000313" key="3">
    <source>
        <dbReference type="Proteomes" id="UP001292094"/>
    </source>
</evidence>
<evidence type="ECO:0000313" key="2">
    <source>
        <dbReference type="EMBL" id="KAK4302202.1"/>
    </source>
</evidence>